<dbReference type="OrthoDB" id="7856180at2759"/>
<evidence type="ECO:0000313" key="4">
    <source>
        <dbReference type="EMBL" id="EDW04928.1"/>
    </source>
</evidence>
<keyword evidence="2" id="KW-0732">Signal</keyword>
<proteinExistence type="predicted"/>
<accession>B4JVT8</accession>
<keyword evidence="1" id="KW-1133">Transmembrane helix</keyword>
<sequence length="156" mass="17951">MEKLLLLLLLVLDNPGFIETNLLPDYYWPNGSQSVQEDDNVTSYSNDYEINSDTNENSSILMSMDLRMKIAFFALMIHIVIVGGGIIIYSFVYCKSWSNNRRLVKETKELKRRLQNPLAVQHLTNTPNCPCHGCRVARQMLNGLIVQQIITERSER</sequence>
<dbReference type="HOGENOM" id="CLU_1688577_0_0_1"/>
<gene>
    <name evidence="3" type="primary">Dgri\GH22914</name>
    <name evidence="4" type="synonym">Dgri\GH22566</name>
    <name evidence="4" type="ORF">Dgri_GH22566</name>
    <name evidence="3" type="ORF">Dgri_GH22914</name>
    <name evidence="3" type="ORF">GH22566</name>
    <name evidence="3" type="ORF">GH22914</name>
</gene>
<reference evidence="3" key="3">
    <citation type="submission" date="2008-06" db="EMBL/GenBank/DDBJ databases">
        <authorList>
            <consortium name="FlyBase"/>
        </authorList>
    </citation>
    <scope>NUCLEOTIDE SEQUENCE</scope>
    <source>
        <strain evidence="3">TSC#15287-2541.00</strain>
    </source>
</reference>
<dbReference type="OMA" id="ERTRCIS"/>
<dbReference type="InParanoid" id="B4JVT8"/>
<name>B4JVT8_DROGR</name>
<dbReference type="Proteomes" id="UP000001070">
    <property type="component" value="Unassembled WGS sequence"/>
</dbReference>
<dbReference type="EMBL" id="CH916699">
    <property type="protein sequence ID" value="EDW04928.1"/>
    <property type="molecule type" value="Genomic_DNA"/>
</dbReference>
<reference evidence="3 5" key="1">
    <citation type="journal article" date="2007" name="Nature">
        <title>Evolution of genes and genomes on the Drosophila phylogeny.</title>
        <authorList>
            <consortium name="Drosophila 12 Genomes Consortium"/>
            <person name="Clark A.G."/>
            <person name="Eisen M.B."/>
            <person name="Smith D.R."/>
            <person name="Bergman C.M."/>
            <person name="Oliver B."/>
            <person name="Markow T.A."/>
            <person name="Kaufman T.C."/>
            <person name="Kellis M."/>
            <person name="Gelbart W."/>
            <person name="Iyer V.N."/>
            <person name="Pollard D.A."/>
            <person name="Sackton T.B."/>
            <person name="Larracuente A.M."/>
            <person name="Singh N.D."/>
            <person name="Abad J.P."/>
            <person name="Abt D.N."/>
            <person name="Adryan B."/>
            <person name="Aguade M."/>
            <person name="Akashi H."/>
            <person name="Anderson W.W."/>
            <person name="Aquadro C.F."/>
            <person name="Ardell D.H."/>
            <person name="Arguello R."/>
            <person name="Artieri C.G."/>
            <person name="Barbash D.A."/>
            <person name="Barker D."/>
            <person name="Barsanti P."/>
            <person name="Batterham P."/>
            <person name="Batzoglou S."/>
            <person name="Begun D."/>
            <person name="Bhutkar A."/>
            <person name="Blanco E."/>
            <person name="Bosak S.A."/>
            <person name="Bradley R.K."/>
            <person name="Brand A.D."/>
            <person name="Brent M.R."/>
            <person name="Brooks A.N."/>
            <person name="Brown R.H."/>
            <person name="Butlin R.K."/>
            <person name="Caggese C."/>
            <person name="Calvi B.R."/>
            <person name="Bernardo de Carvalho A."/>
            <person name="Caspi A."/>
            <person name="Castrezana S."/>
            <person name="Celniker S.E."/>
            <person name="Chang J.L."/>
            <person name="Chapple C."/>
            <person name="Chatterji S."/>
            <person name="Chinwalla A."/>
            <person name="Civetta A."/>
            <person name="Clifton S.W."/>
            <person name="Comeron J.M."/>
            <person name="Costello J.C."/>
            <person name="Coyne J.A."/>
            <person name="Daub J."/>
            <person name="David R.G."/>
            <person name="Delcher A.L."/>
            <person name="Delehaunty K."/>
            <person name="Do C.B."/>
            <person name="Ebling H."/>
            <person name="Edwards K."/>
            <person name="Eickbush T."/>
            <person name="Evans J.D."/>
            <person name="Filipski A."/>
            <person name="Findeiss S."/>
            <person name="Freyhult E."/>
            <person name="Fulton L."/>
            <person name="Fulton R."/>
            <person name="Garcia A.C."/>
            <person name="Gardiner A."/>
            <person name="Garfield D.A."/>
            <person name="Garvin B.E."/>
            <person name="Gibson G."/>
            <person name="Gilbert D."/>
            <person name="Gnerre S."/>
            <person name="Godfrey J."/>
            <person name="Good R."/>
            <person name="Gotea V."/>
            <person name="Gravely B."/>
            <person name="Greenberg A.J."/>
            <person name="Griffiths-Jones S."/>
            <person name="Gross S."/>
            <person name="Guigo R."/>
            <person name="Gustafson E.A."/>
            <person name="Haerty W."/>
            <person name="Hahn M.W."/>
            <person name="Halligan D.L."/>
            <person name="Halpern A.L."/>
            <person name="Halter G.M."/>
            <person name="Han M.V."/>
            <person name="Heger A."/>
            <person name="Hillier L."/>
            <person name="Hinrichs A.S."/>
            <person name="Holmes I."/>
            <person name="Hoskins R.A."/>
            <person name="Hubisz M.J."/>
            <person name="Hultmark D."/>
            <person name="Huntley M.A."/>
            <person name="Jaffe D.B."/>
            <person name="Jagadeeshan S."/>
            <person name="Jeck W.R."/>
            <person name="Johnson J."/>
            <person name="Jones C.D."/>
            <person name="Jordan W.C."/>
            <person name="Karpen G.H."/>
            <person name="Kataoka E."/>
            <person name="Keightley P.D."/>
            <person name="Kheradpour P."/>
            <person name="Kirkness E.F."/>
            <person name="Koerich L.B."/>
            <person name="Kristiansen K."/>
            <person name="Kudrna D."/>
            <person name="Kulathinal R.J."/>
            <person name="Kumar S."/>
            <person name="Kwok R."/>
            <person name="Lander E."/>
            <person name="Langley C.H."/>
            <person name="Lapoint R."/>
            <person name="Lazzaro B.P."/>
            <person name="Lee S.J."/>
            <person name="Levesque L."/>
            <person name="Li R."/>
            <person name="Lin C.F."/>
            <person name="Lin M.F."/>
            <person name="Lindblad-Toh K."/>
            <person name="Llopart A."/>
            <person name="Long M."/>
            <person name="Low L."/>
            <person name="Lozovsky E."/>
            <person name="Lu J."/>
            <person name="Luo M."/>
            <person name="Machado C.A."/>
            <person name="Makalowski W."/>
            <person name="Marzo M."/>
            <person name="Matsuda M."/>
            <person name="Matzkin L."/>
            <person name="McAllister B."/>
            <person name="McBride C.S."/>
            <person name="McKernan B."/>
            <person name="McKernan K."/>
            <person name="Mendez-Lago M."/>
            <person name="Minx P."/>
            <person name="Mollenhauer M.U."/>
            <person name="Montooth K."/>
            <person name="Mount S.M."/>
            <person name="Mu X."/>
            <person name="Myers E."/>
            <person name="Negre B."/>
            <person name="Newfeld S."/>
            <person name="Nielsen R."/>
            <person name="Noor M.A."/>
            <person name="O'Grady P."/>
            <person name="Pachter L."/>
            <person name="Papaceit M."/>
            <person name="Parisi M.J."/>
            <person name="Parisi M."/>
            <person name="Parts L."/>
            <person name="Pedersen J.S."/>
            <person name="Pesole G."/>
            <person name="Phillippy A.M."/>
            <person name="Ponting C.P."/>
            <person name="Pop M."/>
            <person name="Porcelli D."/>
            <person name="Powell J.R."/>
            <person name="Prohaska S."/>
            <person name="Pruitt K."/>
            <person name="Puig M."/>
            <person name="Quesneville H."/>
            <person name="Ram K.R."/>
            <person name="Rand D."/>
            <person name="Rasmussen M.D."/>
            <person name="Reed L.K."/>
            <person name="Reenan R."/>
            <person name="Reily A."/>
            <person name="Remington K.A."/>
            <person name="Rieger T.T."/>
            <person name="Ritchie M.G."/>
            <person name="Robin C."/>
            <person name="Rogers Y.H."/>
            <person name="Rohde C."/>
            <person name="Rozas J."/>
            <person name="Rubenfield M.J."/>
            <person name="Ruiz A."/>
            <person name="Russo S."/>
            <person name="Salzberg S.L."/>
            <person name="Sanchez-Gracia A."/>
            <person name="Saranga D.J."/>
            <person name="Sato H."/>
            <person name="Schaeffer S.W."/>
            <person name="Schatz M.C."/>
            <person name="Schlenke T."/>
            <person name="Schwartz R."/>
            <person name="Segarra C."/>
            <person name="Singh R.S."/>
            <person name="Sirot L."/>
            <person name="Sirota M."/>
            <person name="Sisneros N.B."/>
            <person name="Smith C.D."/>
            <person name="Smith T.F."/>
            <person name="Spieth J."/>
            <person name="Stage D.E."/>
            <person name="Stark A."/>
            <person name="Stephan W."/>
            <person name="Strausberg R.L."/>
            <person name="Strempel S."/>
            <person name="Sturgill D."/>
            <person name="Sutton G."/>
            <person name="Sutton G.G."/>
            <person name="Tao W."/>
            <person name="Teichmann S."/>
            <person name="Tobari Y.N."/>
            <person name="Tomimura Y."/>
            <person name="Tsolas J.M."/>
            <person name="Valente V.L."/>
            <person name="Venter E."/>
            <person name="Venter J.C."/>
            <person name="Vicario S."/>
            <person name="Vieira F.G."/>
            <person name="Vilella A.J."/>
            <person name="Villasante A."/>
            <person name="Walenz B."/>
            <person name="Wang J."/>
            <person name="Wasserman M."/>
            <person name="Watts T."/>
            <person name="Wilson D."/>
            <person name="Wilson R.K."/>
            <person name="Wing R.A."/>
            <person name="Wolfner M.F."/>
            <person name="Wong A."/>
            <person name="Wong G.K."/>
            <person name="Wu C.I."/>
            <person name="Wu G."/>
            <person name="Yamamoto D."/>
            <person name="Yang H.P."/>
            <person name="Yang S.P."/>
            <person name="Yorke J.A."/>
            <person name="Yoshida K."/>
            <person name="Zdobnov E."/>
            <person name="Zhang P."/>
            <person name="Zhang Y."/>
            <person name="Zimin A.V."/>
            <person name="Baldwin J."/>
            <person name="Abdouelleil A."/>
            <person name="Abdulkadir J."/>
            <person name="Abebe A."/>
            <person name="Abera B."/>
            <person name="Abreu J."/>
            <person name="Acer S.C."/>
            <person name="Aftuck L."/>
            <person name="Alexander A."/>
            <person name="An P."/>
            <person name="Anderson E."/>
            <person name="Anderson S."/>
            <person name="Arachi H."/>
            <person name="Azer M."/>
            <person name="Bachantsang P."/>
            <person name="Barry A."/>
            <person name="Bayul T."/>
            <person name="Berlin A."/>
            <person name="Bessette D."/>
            <person name="Bloom T."/>
            <person name="Blye J."/>
            <person name="Boguslavskiy L."/>
            <person name="Bonnet C."/>
            <person name="Boukhgalter B."/>
            <person name="Bourzgui I."/>
            <person name="Brown A."/>
            <person name="Cahill P."/>
            <person name="Channer S."/>
            <person name="Cheshatsang Y."/>
            <person name="Chuda L."/>
            <person name="Citroen M."/>
            <person name="Collymore A."/>
            <person name="Cooke P."/>
            <person name="Costello M."/>
            <person name="D'Aco K."/>
            <person name="Daza R."/>
            <person name="De Haan G."/>
            <person name="DeGray S."/>
            <person name="DeMaso C."/>
            <person name="Dhargay N."/>
            <person name="Dooley K."/>
            <person name="Dooley E."/>
            <person name="Doricent M."/>
            <person name="Dorje P."/>
            <person name="Dorjee K."/>
            <person name="Dupes A."/>
            <person name="Elong R."/>
            <person name="Falk J."/>
            <person name="Farina A."/>
            <person name="Faro S."/>
            <person name="Ferguson D."/>
            <person name="Fisher S."/>
            <person name="Foley C.D."/>
            <person name="Franke A."/>
            <person name="Friedrich D."/>
            <person name="Gadbois L."/>
            <person name="Gearin G."/>
            <person name="Gearin C.R."/>
            <person name="Giannoukos G."/>
            <person name="Goode T."/>
            <person name="Graham J."/>
            <person name="Grandbois E."/>
            <person name="Grewal S."/>
            <person name="Gyaltsen K."/>
            <person name="Hafez N."/>
            <person name="Hagos B."/>
            <person name="Hall J."/>
            <person name="Henson C."/>
            <person name="Hollinger A."/>
            <person name="Honan T."/>
            <person name="Huard M.D."/>
            <person name="Hughes L."/>
            <person name="Hurhula B."/>
            <person name="Husby M.E."/>
            <person name="Kamat A."/>
            <person name="Kanga B."/>
            <person name="Kashin S."/>
            <person name="Khazanovich D."/>
            <person name="Kisner P."/>
            <person name="Lance K."/>
            <person name="Lara M."/>
            <person name="Lee W."/>
            <person name="Lennon N."/>
            <person name="Letendre F."/>
            <person name="LeVine R."/>
            <person name="Lipovsky A."/>
            <person name="Liu X."/>
            <person name="Liu J."/>
            <person name="Liu S."/>
            <person name="Lokyitsang T."/>
            <person name="Lokyitsang Y."/>
            <person name="Lubonja R."/>
            <person name="Lui A."/>
            <person name="MacDonald P."/>
            <person name="Magnisalis V."/>
            <person name="Maru K."/>
            <person name="Matthews C."/>
            <person name="McCusker W."/>
            <person name="McDonough S."/>
            <person name="Mehta T."/>
            <person name="Meldrim J."/>
            <person name="Meneus L."/>
            <person name="Mihai O."/>
            <person name="Mihalev A."/>
            <person name="Mihova T."/>
            <person name="Mittelman R."/>
            <person name="Mlenga V."/>
            <person name="Montmayeur A."/>
            <person name="Mulrain L."/>
            <person name="Navidi A."/>
            <person name="Naylor J."/>
            <person name="Negash T."/>
            <person name="Nguyen T."/>
            <person name="Nguyen N."/>
            <person name="Nicol R."/>
            <person name="Norbu C."/>
            <person name="Norbu N."/>
            <person name="Novod N."/>
            <person name="O'Neill B."/>
            <person name="Osman S."/>
            <person name="Markiewicz E."/>
            <person name="Oyono O.L."/>
            <person name="Patti C."/>
            <person name="Phunkhang P."/>
            <person name="Pierre F."/>
            <person name="Priest M."/>
            <person name="Raghuraman S."/>
            <person name="Rege F."/>
            <person name="Reyes R."/>
            <person name="Rise C."/>
            <person name="Rogov P."/>
            <person name="Ross K."/>
            <person name="Ryan E."/>
            <person name="Settipalli S."/>
            <person name="Shea T."/>
            <person name="Sherpa N."/>
            <person name="Shi L."/>
            <person name="Shih D."/>
            <person name="Sparrow T."/>
            <person name="Spaulding J."/>
            <person name="Stalker J."/>
            <person name="Stange-Thomann N."/>
            <person name="Stavropoulos S."/>
            <person name="Stone C."/>
            <person name="Strader C."/>
            <person name="Tesfaye S."/>
            <person name="Thomson T."/>
            <person name="Thoulutsang Y."/>
            <person name="Thoulutsang D."/>
            <person name="Topham K."/>
            <person name="Topping I."/>
            <person name="Tsamla T."/>
            <person name="Vassiliev H."/>
            <person name="Vo A."/>
            <person name="Wangchuk T."/>
            <person name="Wangdi T."/>
            <person name="Weiand M."/>
            <person name="Wilkinson J."/>
            <person name="Wilson A."/>
            <person name="Yadav S."/>
            <person name="Young G."/>
            <person name="Yu Q."/>
            <person name="Zembek L."/>
            <person name="Zhong D."/>
            <person name="Zimmer A."/>
            <person name="Zwirko Z."/>
            <person name="Jaffe D.B."/>
            <person name="Alvarez P."/>
            <person name="Brockman W."/>
            <person name="Butler J."/>
            <person name="Chin C."/>
            <person name="Gnerre S."/>
            <person name="Grabherr M."/>
            <person name="Kleber M."/>
            <person name="Mauceli E."/>
            <person name="MacCallum I."/>
        </authorList>
    </citation>
    <scope>NUCLEOTIDE SEQUENCE [LARGE SCALE GENOMIC DNA]</scope>
    <source>
        <strain evidence="3">TSC#15287-2541.00</strain>
        <strain evidence="5">Tucson 15287-2541.00</strain>
    </source>
</reference>
<feature type="signal peptide" evidence="2">
    <location>
        <begin position="1"/>
        <end position="20"/>
    </location>
</feature>
<feature type="transmembrane region" description="Helical" evidence="1">
    <location>
        <begin position="70"/>
        <end position="92"/>
    </location>
</feature>
<dbReference type="EMBL" id="CH916375">
    <property type="protein sequence ID" value="EDV98076.1"/>
    <property type="molecule type" value="Genomic_DNA"/>
</dbReference>
<keyword evidence="1" id="KW-0472">Membrane</keyword>
<evidence type="ECO:0000313" key="3">
    <source>
        <dbReference type="EMBL" id="EDV98076.1"/>
    </source>
</evidence>
<keyword evidence="5" id="KW-1185">Reference proteome</keyword>
<dbReference type="eggNOG" id="ENOG502TCD4">
    <property type="taxonomic scope" value="Eukaryota"/>
</dbReference>
<keyword evidence="1" id="KW-0812">Transmembrane</keyword>
<organism evidence="5">
    <name type="scientific">Drosophila grimshawi</name>
    <name type="common">Hawaiian fruit fly</name>
    <name type="synonym">Idiomyia grimshawi</name>
    <dbReference type="NCBI Taxonomy" id="7222"/>
    <lineage>
        <taxon>Eukaryota</taxon>
        <taxon>Metazoa</taxon>
        <taxon>Ecdysozoa</taxon>
        <taxon>Arthropoda</taxon>
        <taxon>Hexapoda</taxon>
        <taxon>Insecta</taxon>
        <taxon>Pterygota</taxon>
        <taxon>Neoptera</taxon>
        <taxon>Endopterygota</taxon>
        <taxon>Diptera</taxon>
        <taxon>Brachycera</taxon>
        <taxon>Muscomorpha</taxon>
        <taxon>Ephydroidea</taxon>
        <taxon>Drosophilidae</taxon>
        <taxon>Drosophila</taxon>
        <taxon>Hawaiian Drosophila</taxon>
    </lineage>
</organism>
<dbReference type="AlphaFoldDB" id="B4JVT8"/>
<evidence type="ECO:0000256" key="1">
    <source>
        <dbReference type="SAM" id="Phobius"/>
    </source>
</evidence>
<evidence type="ECO:0000313" key="5">
    <source>
        <dbReference type="Proteomes" id="UP000001070"/>
    </source>
</evidence>
<reference evidence="3" key="2">
    <citation type="journal article" date="2008" name="Bioinformatics">
        <title>Assembly reconciliation.</title>
        <authorList>
            <person name="Zimin A.V."/>
            <person name="Smith D.R."/>
            <person name="Sutton G."/>
            <person name="Yorke J.A."/>
        </authorList>
    </citation>
    <scope>NUCLEOTIDE SEQUENCE</scope>
    <source>
        <strain evidence="3">TSC#15287-2541.00</strain>
    </source>
</reference>
<feature type="chain" id="PRO_5014298657" evidence="2">
    <location>
        <begin position="21"/>
        <end position="156"/>
    </location>
</feature>
<protein>
    <submittedName>
        <fullName evidence="4">GH22566</fullName>
    </submittedName>
    <submittedName>
        <fullName evidence="3">GH22914</fullName>
    </submittedName>
</protein>
<evidence type="ECO:0000256" key="2">
    <source>
        <dbReference type="SAM" id="SignalP"/>
    </source>
</evidence>